<evidence type="ECO:0000313" key="1">
    <source>
        <dbReference type="EMBL" id="KAL0103953.1"/>
    </source>
</evidence>
<dbReference type="EMBL" id="JADYXP020000020">
    <property type="protein sequence ID" value="KAL0103953.1"/>
    <property type="molecule type" value="Genomic_DNA"/>
</dbReference>
<dbReference type="AlphaFoldDB" id="A0AAW2EKW1"/>
<gene>
    <name evidence="1" type="ORF">PUN28_016964</name>
</gene>
<keyword evidence="2" id="KW-1185">Reference proteome</keyword>
<organism evidence="1 2">
    <name type="scientific">Cardiocondyla obscurior</name>
    <dbReference type="NCBI Taxonomy" id="286306"/>
    <lineage>
        <taxon>Eukaryota</taxon>
        <taxon>Metazoa</taxon>
        <taxon>Ecdysozoa</taxon>
        <taxon>Arthropoda</taxon>
        <taxon>Hexapoda</taxon>
        <taxon>Insecta</taxon>
        <taxon>Pterygota</taxon>
        <taxon>Neoptera</taxon>
        <taxon>Endopterygota</taxon>
        <taxon>Hymenoptera</taxon>
        <taxon>Apocrita</taxon>
        <taxon>Aculeata</taxon>
        <taxon>Formicoidea</taxon>
        <taxon>Formicidae</taxon>
        <taxon>Myrmicinae</taxon>
        <taxon>Cardiocondyla</taxon>
    </lineage>
</organism>
<proteinExistence type="predicted"/>
<name>A0AAW2EKW1_9HYME</name>
<protein>
    <submittedName>
        <fullName evidence="1">Uncharacterized protein</fullName>
    </submittedName>
</protein>
<reference evidence="1 2" key="1">
    <citation type="submission" date="2023-03" db="EMBL/GenBank/DDBJ databases">
        <title>High recombination rates correlate with genetic variation in Cardiocondyla obscurior ants.</title>
        <authorList>
            <person name="Errbii M."/>
        </authorList>
    </citation>
    <scope>NUCLEOTIDE SEQUENCE [LARGE SCALE GENOMIC DNA]</scope>
    <source>
        <strain evidence="1">Alpha-2009</strain>
        <tissue evidence="1">Whole body</tissue>
    </source>
</reference>
<comment type="caution">
    <text evidence="1">The sequence shown here is derived from an EMBL/GenBank/DDBJ whole genome shotgun (WGS) entry which is preliminary data.</text>
</comment>
<evidence type="ECO:0000313" key="2">
    <source>
        <dbReference type="Proteomes" id="UP001430953"/>
    </source>
</evidence>
<accession>A0AAW2EKW1</accession>
<dbReference type="Proteomes" id="UP001430953">
    <property type="component" value="Unassembled WGS sequence"/>
</dbReference>
<sequence>MNSVDNSKWYALVKYKSGNETEVLPIQKIKLKIGKGKQVSFNPKSLTDFDRVHYYTVNTTHGSKDGKEHKWYAHISLLAGNPITSNRDLNVSIILVNIVDV</sequence>